<dbReference type="SUPFAM" id="SSF56059">
    <property type="entry name" value="Glutathione synthetase ATP-binding domain-like"/>
    <property type="match status" value="1"/>
</dbReference>
<evidence type="ECO:0000259" key="1">
    <source>
        <dbReference type="Pfam" id="PF02955"/>
    </source>
</evidence>
<dbReference type="RefSeq" id="WP_148404178.1">
    <property type="nucleotide sequence ID" value="NZ_VSKK01000003.1"/>
</dbReference>
<accession>A0A5D0R563</accession>
<comment type="caution">
    <text evidence="2">The sequence shown here is derived from an EMBL/GenBank/DDBJ whole genome shotgun (WGS) entry which is preliminary data.</text>
</comment>
<evidence type="ECO:0000313" key="3">
    <source>
        <dbReference type="Proteomes" id="UP000323720"/>
    </source>
</evidence>
<dbReference type="GO" id="GO:0004363">
    <property type="term" value="F:glutathione synthase activity"/>
    <property type="evidence" value="ECO:0007669"/>
    <property type="project" value="InterPro"/>
</dbReference>
<dbReference type="Gene3D" id="3.30.470.20">
    <property type="entry name" value="ATP-grasp fold, B domain"/>
    <property type="match status" value="1"/>
</dbReference>
<dbReference type="InterPro" id="IPR004218">
    <property type="entry name" value="GSHS_ATP-bd"/>
</dbReference>
<dbReference type="AlphaFoldDB" id="A0A5D0R563"/>
<dbReference type="EMBL" id="VSKK01000003">
    <property type="protein sequence ID" value="TYB76199.1"/>
    <property type="molecule type" value="Genomic_DNA"/>
</dbReference>
<evidence type="ECO:0000313" key="2">
    <source>
        <dbReference type="EMBL" id="TYB76199.1"/>
    </source>
</evidence>
<organism evidence="2 3">
    <name type="scientific">Bizionia myxarmorum</name>
    <dbReference type="NCBI Taxonomy" id="291186"/>
    <lineage>
        <taxon>Bacteria</taxon>
        <taxon>Pseudomonadati</taxon>
        <taxon>Bacteroidota</taxon>
        <taxon>Flavobacteriia</taxon>
        <taxon>Flavobacteriales</taxon>
        <taxon>Flavobacteriaceae</taxon>
        <taxon>Bizionia</taxon>
    </lineage>
</organism>
<dbReference type="OrthoDB" id="9785415at2"/>
<dbReference type="Pfam" id="PF02955">
    <property type="entry name" value="GSH-S_ATP"/>
    <property type="match status" value="1"/>
</dbReference>
<proteinExistence type="predicted"/>
<dbReference type="GO" id="GO:0005524">
    <property type="term" value="F:ATP binding"/>
    <property type="evidence" value="ECO:0007669"/>
    <property type="project" value="InterPro"/>
</dbReference>
<sequence>MKLTDIVRPKLVQDGMFLDGIDIVGEKLMEINVFSPGGLNVMIQMCSIDFATPVIESIERKVYYKSMYSNYLYNSRLARL</sequence>
<name>A0A5D0R563_9FLAO</name>
<reference evidence="2 3" key="1">
    <citation type="submission" date="2019-08" db="EMBL/GenBank/DDBJ databases">
        <title>Genomes of Antarctic Bizionia species.</title>
        <authorList>
            <person name="Bowman J.P."/>
        </authorList>
    </citation>
    <scope>NUCLEOTIDE SEQUENCE [LARGE SCALE GENOMIC DNA]</scope>
    <source>
        <strain evidence="2 3">ADA-4</strain>
    </source>
</reference>
<gene>
    <name evidence="2" type="ORF">ES674_11430</name>
</gene>
<protein>
    <recommendedName>
        <fullName evidence="1">Prokaryotic glutathione synthetase ATP-binding domain-containing protein</fullName>
    </recommendedName>
</protein>
<keyword evidence="3" id="KW-1185">Reference proteome</keyword>
<feature type="domain" description="Prokaryotic glutathione synthetase ATP-binding" evidence="1">
    <location>
        <begin position="2"/>
        <end position="41"/>
    </location>
</feature>
<dbReference type="Proteomes" id="UP000323720">
    <property type="component" value="Unassembled WGS sequence"/>
</dbReference>